<organism evidence="3 4">
    <name type="scientific">Malus domestica</name>
    <name type="common">Apple</name>
    <name type="synonym">Pyrus malus</name>
    <dbReference type="NCBI Taxonomy" id="3750"/>
    <lineage>
        <taxon>Eukaryota</taxon>
        <taxon>Viridiplantae</taxon>
        <taxon>Streptophyta</taxon>
        <taxon>Embryophyta</taxon>
        <taxon>Tracheophyta</taxon>
        <taxon>Spermatophyta</taxon>
        <taxon>Magnoliopsida</taxon>
        <taxon>eudicotyledons</taxon>
        <taxon>Gunneridae</taxon>
        <taxon>Pentapetalae</taxon>
        <taxon>rosids</taxon>
        <taxon>fabids</taxon>
        <taxon>Rosales</taxon>
        <taxon>Rosaceae</taxon>
        <taxon>Amygdaloideae</taxon>
        <taxon>Maleae</taxon>
        <taxon>Malus</taxon>
    </lineage>
</organism>
<keyword evidence="4" id="KW-1185">Reference proteome</keyword>
<dbReference type="InterPro" id="IPR002048">
    <property type="entry name" value="EF_hand_dom"/>
</dbReference>
<keyword evidence="1" id="KW-0106">Calcium</keyword>
<dbReference type="InterPro" id="IPR018247">
    <property type="entry name" value="EF_Hand_1_Ca_BS"/>
</dbReference>
<dbReference type="InterPro" id="IPR011992">
    <property type="entry name" value="EF-hand-dom_pair"/>
</dbReference>
<evidence type="ECO:0000313" key="4">
    <source>
        <dbReference type="Proteomes" id="UP000290289"/>
    </source>
</evidence>
<evidence type="ECO:0000256" key="1">
    <source>
        <dbReference type="ARBA" id="ARBA00022837"/>
    </source>
</evidence>
<dbReference type="PROSITE" id="PS50222">
    <property type="entry name" value="EF_HAND_2"/>
    <property type="match status" value="1"/>
</dbReference>
<accession>A0A498JRJ6</accession>
<evidence type="ECO:0000259" key="2">
    <source>
        <dbReference type="PROSITE" id="PS50222"/>
    </source>
</evidence>
<dbReference type="AlphaFoldDB" id="A0A498JRJ6"/>
<dbReference type="EMBL" id="RDQH01000331">
    <property type="protein sequence ID" value="RXH98559.1"/>
    <property type="molecule type" value="Genomic_DNA"/>
</dbReference>
<feature type="domain" description="EF-hand" evidence="2">
    <location>
        <begin position="18"/>
        <end position="53"/>
    </location>
</feature>
<reference evidence="3 4" key="1">
    <citation type="submission" date="2018-10" db="EMBL/GenBank/DDBJ databases">
        <title>A high-quality apple genome assembly.</title>
        <authorList>
            <person name="Hu J."/>
        </authorList>
    </citation>
    <scope>NUCLEOTIDE SEQUENCE [LARGE SCALE GENOMIC DNA]</scope>
    <source>
        <strain evidence="4">cv. HFTH1</strain>
        <tissue evidence="3">Young leaf</tissue>
    </source>
</reference>
<gene>
    <name evidence="3" type="ORF">DVH24_010884</name>
</gene>
<proteinExistence type="predicted"/>
<sequence length="124" mass="14307">MEELHRAALAYYNNGDPNLRLLASNFFQSMDRNGDDIVNLAEFVTFLQQNGYGGLHTTTPASWITISCSDQREQATGQNASNISSIRGCNYSWKFDDYVYDYLMHAWMGRLINGQRLWPHKMFI</sequence>
<dbReference type="PROSITE" id="PS00018">
    <property type="entry name" value="EF_HAND_1"/>
    <property type="match status" value="1"/>
</dbReference>
<evidence type="ECO:0000313" key="3">
    <source>
        <dbReference type="EMBL" id="RXH98559.1"/>
    </source>
</evidence>
<name>A0A498JRJ6_MALDO</name>
<dbReference type="GO" id="GO:0005509">
    <property type="term" value="F:calcium ion binding"/>
    <property type="evidence" value="ECO:0007669"/>
    <property type="project" value="InterPro"/>
</dbReference>
<comment type="caution">
    <text evidence="3">The sequence shown here is derived from an EMBL/GenBank/DDBJ whole genome shotgun (WGS) entry which is preliminary data.</text>
</comment>
<dbReference type="Proteomes" id="UP000290289">
    <property type="component" value="Chromosome 5"/>
</dbReference>
<dbReference type="SUPFAM" id="SSF47473">
    <property type="entry name" value="EF-hand"/>
    <property type="match status" value="1"/>
</dbReference>
<protein>
    <recommendedName>
        <fullName evidence="2">EF-hand domain-containing protein</fullName>
    </recommendedName>
</protein>
<dbReference type="STRING" id="3750.A0A498JRJ6"/>